<dbReference type="EC" id="4.1.1.44" evidence="1"/>
<keyword evidence="1" id="KW-0456">Lyase</keyword>
<dbReference type="Proteomes" id="UP000548867">
    <property type="component" value="Unassembled WGS sequence"/>
</dbReference>
<comment type="caution">
    <text evidence="1">The sequence shown here is derived from an EMBL/GenBank/DDBJ whole genome shotgun (WGS) entry which is preliminary data.</text>
</comment>
<proteinExistence type="predicted"/>
<dbReference type="RefSeq" id="WP_221227071.1">
    <property type="nucleotide sequence ID" value="NZ_JACIDX010000007.1"/>
</dbReference>
<dbReference type="EMBL" id="JACIDX010000007">
    <property type="protein sequence ID" value="MBB3955277.1"/>
    <property type="molecule type" value="Genomic_DNA"/>
</dbReference>
<dbReference type="AlphaFoldDB" id="A0A7W6CG88"/>
<organism evidence="1 2">
    <name type="scientific">Novosphingobium sediminicola</name>
    <dbReference type="NCBI Taxonomy" id="563162"/>
    <lineage>
        <taxon>Bacteria</taxon>
        <taxon>Pseudomonadati</taxon>
        <taxon>Pseudomonadota</taxon>
        <taxon>Alphaproteobacteria</taxon>
        <taxon>Sphingomonadales</taxon>
        <taxon>Sphingomonadaceae</taxon>
        <taxon>Novosphingobium</taxon>
    </lineage>
</organism>
<dbReference type="Gene3D" id="1.20.1290.10">
    <property type="entry name" value="AhpD-like"/>
    <property type="match status" value="1"/>
</dbReference>
<dbReference type="InterPro" id="IPR029032">
    <property type="entry name" value="AhpD-like"/>
</dbReference>
<protein>
    <submittedName>
        <fullName evidence="1">4-carboxymuconolactone decarboxylase</fullName>
        <ecNumber evidence="1">4.1.1.44</ecNumber>
    </submittedName>
</protein>
<sequence length="195" mass="21601">MAKPEFSPILWPLGPDRLPKQDPADYTPAQAQAAAALIASPRGEVRGPFVPLMRSPELMDLSQQLGAFLRYRCSVPVRLREWAICIIARLWRQPYEWHAHARLAHEAGVARAALAALRDGERPDMAEDEAVIWDFITQLHHDQFVSDATWARATALLGESGAVELTGLCGYYTLLAMVLNTARTPVPGEAFAFPE</sequence>
<dbReference type="PANTHER" id="PTHR34846">
    <property type="entry name" value="4-CARBOXYMUCONOLACTONE DECARBOXYLASE FAMILY PROTEIN (AFU_ORTHOLOGUE AFUA_6G11590)"/>
    <property type="match status" value="1"/>
</dbReference>
<keyword evidence="2" id="KW-1185">Reference proteome</keyword>
<dbReference type="PANTHER" id="PTHR34846:SF11">
    <property type="entry name" value="4-CARBOXYMUCONOLACTONE DECARBOXYLASE FAMILY PROTEIN (AFU_ORTHOLOGUE AFUA_6G11590)"/>
    <property type="match status" value="1"/>
</dbReference>
<accession>A0A7W6CG88</accession>
<dbReference type="SUPFAM" id="SSF69118">
    <property type="entry name" value="AhpD-like"/>
    <property type="match status" value="1"/>
</dbReference>
<evidence type="ECO:0000313" key="2">
    <source>
        <dbReference type="Proteomes" id="UP000548867"/>
    </source>
</evidence>
<gene>
    <name evidence="1" type="ORF">GGR38_002229</name>
</gene>
<reference evidence="1 2" key="1">
    <citation type="submission" date="2020-08" db="EMBL/GenBank/DDBJ databases">
        <title>Genomic Encyclopedia of Type Strains, Phase IV (KMG-IV): sequencing the most valuable type-strain genomes for metagenomic binning, comparative biology and taxonomic classification.</title>
        <authorList>
            <person name="Goeker M."/>
        </authorList>
    </citation>
    <scope>NUCLEOTIDE SEQUENCE [LARGE SCALE GENOMIC DNA]</scope>
    <source>
        <strain evidence="1 2">DSM 27057</strain>
    </source>
</reference>
<dbReference type="GO" id="GO:0047575">
    <property type="term" value="F:4-carboxymuconolactone decarboxylase activity"/>
    <property type="evidence" value="ECO:0007669"/>
    <property type="project" value="UniProtKB-EC"/>
</dbReference>
<evidence type="ECO:0000313" key="1">
    <source>
        <dbReference type="EMBL" id="MBB3955277.1"/>
    </source>
</evidence>
<name>A0A7W6CG88_9SPHN</name>